<dbReference type="CDD" id="cd09504">
    <property type="entry name" value="SAM_STIM-1_2-like"/>
    <property type="match status" value="1"/>
</dbReference>
<dbReference type="PANTHER" id="PTHR15136">
    <property type="entry name" value="STROMAL INTERACTION MOLECULE HOMOLOG"/>
    <property type="match status" value="1"/>
</dbReference>
<dbReference type="Proteomes" id="UP000009022">
    <property type="component" value="Unassembled WGS sequence"/>
</dbReference>
<dbReference type="PROSITE" id="PS50105">
    <property type="entry name" value="SAM_DOMAIN"/>
    <property type="match status" value="1"/>
</dbReference>
<evidence type="ECO:0000256" key="7">
    <source>
        <dbReference type="ARBA" id="ARBA00022837"/>
    </source>
</evidence>
<dbReference type="AlphaFoldDB" id="B3S703"/>
<dbReference type="Gene3D" id="1.10.238.180">
    <property type="match status" value="1"/>
</dbReference>
<keyword evidence="5" id="KW-0479">Metal-binding</keyword>
<dbReference type="GO" id="GO:0016020">
    <property type="term" value="C:membrane"/>
    <property type="evidence" value="ECO:0007669"/>
    <property type="project" value="UniProtKB-SubCell"/>
</dbReference>
<dbReference type="SUPFAM" id="SSF47769">
    <property type="entry name" value="SAM/Pointed domain"/>
    <property type="match status" value="1"/>
</dbReference>
<dbReference type="GO" id="GO:0005246">
    <property type="term" value="F:calcium channel regulator activity"/>
    <property type="evidence" value="ECO:0007669"/>
    <property type="project" value="InterPro"/>
</dbReference>
<evidence type="ECO:0000256" key="6">
    <source>
        <dbReference type="ARBA" id="ARBA00022729"/>
    </source>
</evidence>
<feature type="non-terminal residue" evidence="13">
    <location>
        <position position="143"/>
    </location>
</feature>
<dbReference type="eggNOG" id="KOG4403">
    <property type="taxonomic scope" value="Eukaryota"/>
</dbReference>
<evidence type="ECO:0000256" key="5">
    <source>
        <dbReference type="ARBA" id="ARBA00022723"/>
    </source>
</evidence>
<dbReference type="PhylomeDB" id="B3S703"/>
<keyword evidence="3" id="KW-0109">Calcium transport</keyword>
<dbReference type="OMA" id="DINETQE"/>
<dbReference type="HOGENOM" id="CLU_122206_0_0_1"/>
<evidence type="ECO:0000256" key="9">
    <source>
        <dbReference type="ARBA" id="ARBA00023054"/>
    </source>
</evidence>
<dbReference type="SMART" id="SM00454">
    <property type="entry name" value="SAM"/>
    <property type="match status" value="1"/>
</dbReference>
<reference evidence="13 14" key="1">
    <citation type="journal article" date="2008" name="Nature">
        <title>The Trichoplax genome and the nature of placozoans.</title>
        <authorList>
            <person name="Srivastava M."/>
            <person name="Begovic E."/>
            <person name="Chapman J."/>
            <person name="Putnam N.H."/>
            <person name="Hellsten U."/>
            <person name="Kawashima T."/>
            <person name="Kuo A."/>
            <person name="Mitros T."/>
            <person name="Salamov A."/>
            <person name="Carpenter M.L."/>
            <person name="Signorovitch A.Y."/>
            <person name="Moreno M.A."/>
            <person name="Kamm K."/>
            <person name="Grimwood J."/>
            <person name="Schmutz J."/>
            <person name="Shapiro H."/>
            <person name="Grigoriev I.V."/>
            <person name="Buss L.W."/>
            <person name="Schierwater B."/>
            <person name="Dellaporta S.L."/>
            <person name="Rokhsar D.S."/>
        </authorList>
    </citation>
    <scope>NUCLEOTIDE SEQUENCE [LARGE SCALE GENOMIC DNA]</scope>
    <source>
        <strain evidence="13 14">Grell-BS-1999</strain>
    </source>
</reference>
<dbReference type="PANTHER" id="PTHR15136:SF5">
    <property type="entry name" value="STROMAL INTERACTION MOLECULE HOMOLOG"/>
    <property type="match status" value="1"/>
</dbReference>
<organism evidence="13 14">
    <name type="scientific">Trichoplax adhaerens</name>
    <name type="common">Trichoplax reptans</name>
    <dbReference type="NCBI Taxonomy" id="10228"/>
    <lineage>
        <taxon>Eukaryota</taxon>
        <taxon>Metazoa</taxon>
        <taxon>Placozoa</taxon>
        <taxon>Uniplacotomia</taxon>
        <taxon>Trichoplacea</taxon>
        <taxon>Trichoplacidae</taxon>
        <taxon>Trichoplax</taxon>
    </lineage>
</organism>
<evidence type="ECO:0000256" key="1">
    <source>
        <dbReference type="ARBA" id="ARBA00004479"/>
    </source>
</evidence>
<dbReference type="InterPro" id="IPR001660">
    <property type="entry name" value="SAM"/>
</dbReference>
<dbReference type="Pfam" id="PF25578">
    <property type="entry name" value="EF-hand_STIM1"/>
    <property type="match status" value="1"/>
</dbReference>
<keyword evidence="8" id="KW-1133">Transmembrane helix</keyword>
<dbReference type="FunFam" id="1.10.238.180:FF:000001">
    <property type="entry name" value="Stromal interaction molecule 1"/>
    <property type="match status" value="1"/>
</dbReference>
<keyword evidence="6" id="KW-0732">Signal</keyword>
<dbReference type="InParanoid" id="B3S703"/>
<accession>B3S703</accession>
<evidence type="ECO:0000256" key="8">
    <source>
        <dbReference type="ARBA" id="ARBA00022989"/>
    </source>
</evidence>
<dbReference type="GO" id="GO:0046872">
    <property type="term" value="F:metal ion binding"/>
    <property type="evidence" value="ECO:0007669"/>
    <property type="project" value="UniProtKB-KW"/>
</dbReference>
<keyword evidence="9" id="KW-0175">Coiled coil</keyword>
<evidence type="ECO:0000313" key="13">
    <source>
        <dbReference type="EMBL" id="EDV21400.1"/>
    </source>
</evidence>
<sequence length="143" mass="16646">KDRGTFEAIVAIHAHLDDDRSGNVDINETQEFLRQELHLQNDHDREETLHANDKFISVEDLWNSWTKNEARNWSSDDVIFWLEWSIGLPEYSNIFEEKRINGSHLPALATNHHSIITSILGIKDLHHRQKITLRAMDVVLFGP</sequence>
<keyword evidence="4" id="KW-0812">Transmembrane</keyword>
<dbReference type="STRING" id="10228.B3S703"/>
<evidence type="ECO:0000256" key="4">
    <source>
        <dbReference type="ARBA" id="ARBA00022692"/>
    </source>
</evidence>
<dbReference type="GeneID" id="6757297"/>
<dbReference type="InterPro" id="IPR057835">
    <property type="entry name" value="EF-hand_STIM1/2"/>
</dbReference>
<dbReference type="CTD" id="6757297"/>
<proteinExistence type="predicted"/>
<keyword evidence="2" id="KW-0813">Transport</keyword>
<keyword evidence="14" id="KW-1185">Reference proteome</keyword>
<dbReference type="KEGG" id="tad:TRIADDRAFT_15307"/>
<feature type="non-terminal residue" evidence="13">
    <location>
        <position position="1"/>
    </location>
</feature>
<evidence type="ECO:0000256" key="11">
    <source>
        <dbReference type="ARBA" id="ARBA00023136"/>
    </source>
</evidence>
<evidence type="ECO:0000256" key="3">
    <source>
        <dbReference type="ARBA" id="ARBA00022568"/>
    </source>
</evidence>
<dbReference type="EMBL" id="DS985253">
    <property type="protein sequence ID" value="EDV21400.1"/>
    <property type="molecule type" value="Genomic_DNA"/>
</dbReference>
<keyword evidence="10" id="KW-0406">Ion transport</keyword>
<feature type="domain" description="SAM" evidence="12">
    <location>
        <begin position="73"/>
        <end position="131"/>
    </location>
</feature>
<gene>
    <name evidence="13" type="ORF">TRIADDRAFT_15307</name>
</gene>
<dbReference type="GO" id="GO:0051049">
    <property type="term" value="P:regulation of transport"/>
    <property type="evidence" value="ECO:0007669"/>
    <property type="project" value="UniProtKB-ARBA"/>
</dbReference>
<evidence type="ECO:0000256" key="2">
    <source>
        <dbReference type="ARBA" id="ARBA00022448"/>
    </source>
</evidence>
<keyword evidence="7" id="KW-0106">Calcium</keyword>
<dbReference type="RefSeq" id="XP_002116000.1">
    <property type="nucleotide sequence ID" value="XM_002115964.1"/>
</dbReference>
<dbReference type="InterPro" id="IPR037608">
    <property type="entry name" value="STIM1/2"/>
</dbReference>
<evidence type="ECO:0000259" key="12">
    <source>
        <dbReference type="PROSITE" id="PS50105"/>
    </source>
</evidence>
<keyword evidence="11" id="KW-0472">Membrane</keyword>
<evidence type="ECO:0000313" key="14">
    <source>
        <dbReference type="Proteomes" id="UP000009022"/>
    </source>
</evidence>
<dbReference type="OrthoDB" id="9986177at2759"/>
<dbReference type="Gene3D" id="1.10.150.50">
    <property type="entry name" value="Transcription Factor, Ets-1"/>
    <property type="match status" value="1"/>
</dbReference>
<evidence type="ECO:0000256" key="10">
    <source>
        <dbReference type="ARBA" id="ARBA00023065"/>
    </source>
</evidence>
<dbReference type="InterPro" id="IPR013761">
    <property type="entry name" value="SAM/pointed_sf"/>
</dbReference>
<name>B3S703_TRIAD</name>
<dbReference type="Pfam" id="PF00536">
    <property type="entry name" value="SAM_1"/>
    <property type="match status" value="1"/>
</dbReference>
<dbReference type="GO" id="GO:0006816">
    <property type="term" value="P:calcium ion transport"/>
    <property type="evidence" value="ECO:0007669"/>
    <property type="project" value="UniProtKB-KW"/>
</dbReference>
<protein>
    <recommendedName>
        <fullName evidence="12">SAM domain-containing protein</fullName>
    </recommendedName>
</protein>
<comment type="subcellular location">
    <subcellularLocation>
        <location evidence="1">Membrane</location>
        <topology evidence="1">Single-pass type I membrane protein</topology>
    </subcellularLocation>
</comment>